<organism evidence="2 3">
    <name type="scientific">Photinus pyralis</name>
    <name type="common">Common eastern firefly</name>
    <name type="synonym">Lampyris pyralis</name>
    <dbReference type="NCBI Taxonomy" id="7054"/>
    <lineage>
        <taxon>Eukaryota</taxon>
        <taxon>Metazoa</taxon>
        <taxon>Ecdysozoa</taxon>
        <taxon>Arthropoda</taxon>
        <taxon>Hexapoda</taxon>
        <taxon>Insecta</taxon>
        <taxon>Pterygota</taxon>
        <taxon>Neoptera</taxon>
        <taxon>Endopterygota</taxon>
        <taxon>Coleoptera</taxon>
        <taxon>Polyphaga</taxon>
        <taxon>Elateriformia</taxon>
        <taxon>Elateroidea</taxon>
        <taxon>Lampyridae</taxon>
        <taxon>Lampyrinae</taxon>
        <taxon>Photinus</taxon>
    </lineage>
</organism>
<name>A0A5N3ZYC7_PHOPY</name>
<dbReference type="PANTHER" id="PTHR46791">
    <property type="entry name" value="EXPRESSED PROTEIN"/>
    <property type="match status" value="1"/>
</dbReference>
<dbReference type="PANTHER" id="PTHR46791:SF4">
    <property type="match status" value="1"/>
</dbReference>
<dbReference type="SUPFAM" id="SSF53098">
    <property type="entry name" value="Ribonuclease H-like"/>
    <property type="match status" value="1"/>
</dbReference>
<dbReference type="InterPro" id="IPR036397">
    <property type="entry name" value="RNaseH_sf"/>
</dbReference>
<feature type="domain" description="Integrase catalytic" evidence="1">
    <location>
        <begin position="188"/>
        <end position="370"/>
    </location>
</feature>
<dbReference type="AlphaFoldDB" id="A0A5N3ZYC7"/>
<dbReference type="GO" id="GO:0015074">
    <property type="term" value="P:DNA integration"/>
    <property type="evidence" value="ECO:0007669"/>
    <property type="project" value="InterPro"/>
</dbReference>
<dbReference type="Proteomes" id="UP000327044">
    <property type="component" value="Unassembled WGS sequence"/>
</dbReference>
<evidence type="ECO:0000313" key="2">
    <source>
        <dbReference type="EMBL" id="KAB0790063.1"/>
    </source>
</evidence>
<evidence type="ECO:0000313" key="3">
    <source>
        <dbReference type="Proteomes" id="UP000327044"/>
    </source>
</evidence>
<feature type="non-terminal residue" evidence="2">
    <location>
        <position position="452"/>
    </location>
</feature>
<dbReference type="PROSITE" id="PS50994">
    <property type="entry name" value="INTEGRASE"/>
    <property type="match status" value="1"/>
</dbReference>
<dbReference type="InterPro" id="IPR058913">
    <property type="entry name" value="Integrase_dom_put"/>
</dbReference>
<keyword evidence="3" id="KW-1185">Reference proteome</keyword>
<dbReference type="Gene3D" id="3.30.420.10">
    <property type="entry name" value="Ribonuclease H-like superfamily/Ribonuclease H"/>
    <property type="match status" value="1"/>
</dbReference>
<proteinExistence type="predicted"/>
<dbReference type="InParanoid" id="A0A5N3ZYC7"/>
<comment type="caution">
    <text evidence="2">The sequence shown here is derived from an EMBL/GenBank/DDBJ whole genome shotgun (WGS) entry which is preliminary data.</text>
</comment>
<dbReference type="InterPro" id="IPR012337">
    <property type="entry name" value="RNaseH-like_sf"/>
</dbReference>
<dbReference type="EMBL" id="VVIM01001985">
    <property type="protein sequence ID" value="KAB0790063.1"/>
    <property type="molecule type" value="Genomic_DNA"/>
</dbReference>
<sequence>MDRQVDGIVSNILSSPQLRNILEDAVRGATSEHNASTTSIQSVSNVPATSVRPNPIMDLISASFTPSLSNSVTSIIKDGHVGRPRYDITKEQVLHFRSLGFKWSKIRGLYIGSKTPIASQKRRLIDEIKSIIQDIMMGTPNAGETYILGSICARNMKVPRATIREILKEVDPLGRSERKRKTIKRRVYNVKGANHLWHIDSNHKLINFRFVYHGCIDGYSRSIIYLECMHNNKADTVLSLFEKGVQNFGLPSRVRGDHGTENVAVARYMLTQKGINRGSFITGRSVHNQRIERLWSEVNRVVSKHYKELFLMMEEENLIDETSEIDLYSLTYVYLPRIRQSLKEFVSQWNNHGLRTMNCRSPLQLWNTSIIEGSGHDEDSLYWKEPDYYGVEDSTSFPEIVTSNNVIVPESNINLTVQQFQRLVEAVPDPLRNDNTHGISHYLCIKNLLNTL</sequence>
<protein>
    <recommendedName>
        <fullName evidence="1">Integrase catalytic domain-containing protein</fullName>
    </recommendedName>
</protein>
<gene>
    <name evidence="2" type="ORF">PPYR_15619</name>
</gene>
<evidence type="ECO:0000259" key="1">
    <source>
        <dbReference type="PROSITE" id="PS50994"/>
    </source>
</evidence>
<reference evidence="2 3" key="1">
    <citation type="journal article" date="2018" name="Elife">
        <title>Firefly genomes illuminate parallel origins of bioluminescence in beetles.</title>
        <authorList>
            <person name="Fallon T.R."/>
            <person name="Lower S.E."/>
            <person name="Chang C.H."/>
            <person name="Bessho-Uehara M."/>
            <person name="Martin G.J."/>
            <person name="Bewick A.J."/>
            <person name="Behringer M."/>
            <person name="Debat H.J."/>
            <person name="Wong I."/>
            <person name="Day J.C."/>
            <person name="Suvorov A."/>
            <person name="Silva C.J."/>
            <person name="Stanger-Hall K.F."/>
            <person name="Hall D.W."/>
            <person name="Schmitz R.J."/>
            <person name="Nelson D.R."/>
            <person name="Lewis S.M."/>
            <person name="Shigenobu S."/>
            <person name="Bybee S.M."/>
            <person name="Larracuente A.M."/>
            <person name="Oba Y."/>
            <person name="Weng J.K."/>
        </authorList>
    </citation>
    <scope>NUCLEOTIDE SEQUENCE [LARGE SCALE GENOMIC DNA]</scope>
    <source>
        <strain evidence="2">1611_PpyrPB1</strain>
        <tissue evidence="2">Whole body</tissue>
    </source>
</reference>
<accession>A0A5N3ZYC7</accession>
<dbReference type="InterPro" id="IPR001584">
    <property type="entry name" value="Integrase_cat-core"/>
</dbReference>
<dbReference type="Pfam" id="PF24764">
    <property type="entry name" value="rva_4"/>
    <property type="match status" value="1"/>
</dbReference>
<dbReference type="GO" id="GO:0003676">
    <property type="term" value="F:nucleic acid binding"/>
    <property type="evidence" value="ECO:0007669"/>
    <property type="project" value="InterPro"/>
</dbReference>